<accession>A0ACB9NIW1</accession>
<proteinExistence type="predicted"/>
<comment type="caution">
    <text evidence="1">The sequence shown here is derived from an EMBL/GenBank/DDBJ whole genome shotgun (WGS) entry which is preliminary data.</text>
</comment>
<organism evidence="1 2">
    <name type="scientific">Bauhinia variegata</name>
    <name type="common">Purple orchid tree</name>
    <name type="synonym">Phanera variegata</name>
    <dbReference type="NCBI Taxonomy" id="167791"/>
    <lineage>
        <taxon>Eukaryota</taxon>
        <taxon>Viridiplantae</taxon>
        <taxon>Streptophyta</taxon>
        <taxon>Embryophyta</taxon>
        <taxon>Tracheophyta</taxon>
        <taxon>Spermatophyta</taxon>
        <taxon>Magnoliopsida</taxon>
        <taxon>eudicotyledons</taxon>
        <taxon>Gunneridae</taxon>
        <taxon>Pentapetalae</taxon>
        <taxon>rosids</taxon>
        <taxon>fabids</taxon>
        <taxon>Fabales</taxon>
        <taxon>Fabaceae</taxon>
        <taxon>Cercidoideae</taxon>
        <taxon>Cercideae</taxon>
        <taxon>Bauhiniinae</taxon>
        <taxon>Bauhinia</taxon>
    </lineage>
</organism>
<sequence>MVDHLLSVGSENLEQTCTSNFLHPSPFRNPNTKLQQGSMVVIRDFQDYDENFVFPPSNHENLHINSNSHQFEHIPESPSSSSTSCSSSSSTFSPSETDMWGLPSPPPPPSDFLVRKNSYSTGWMGNGLEILRSKIVAMFTPFRNYSANKADICSIGPAASAVLMSWWMCIQVWRWLRRRRRQTREDHLMTVIKQKDERIAQLLHQIAQMNEILTPCQKALASKLAN</sequence>
<evidence type="ECO:0000313" key="2">
    <source>
        <dbReference type="Proteomes" id="UP000828941"/>
    </source>
</evidence>
<gene>
    <name evidence="1" type="ORF">L6164_014549</name>
</gene>
<name>A0ACB9NIW1_BAUVA</name>
<evidence type="ECO:0000313" key="1">
    <source>
        <dbReference type="EMBL" id="KAI4335958.1"/>
    </source>
</evidence>
<dbReference type="EMBL" id="CM039431">
    <property type="protein sequence ID" value="KAI4335958.1"/>
    <property type="molecule type" value="Genomic_DNA"/>
</dbReference>
<keyword evidence="2" id="KW-1185">Reference proteome</keyword>
<protein>
    <submittedName>
        <fullName evidence="1">Uncharacterized protein</fullName>
    </submittedName>
</protein>
<dbReference type="Proteomes" id="UP000828941">
    <property type="component" value="Chromosome 6"/>
</dbReference>
<reference evidence="1 2" key="1">
    <citation type="journal article" date="2022" name="DNA Res.">
        <title>Chromosomal-level genome assembly of the orchid tree Bauhinia variegata (Leguminosae; Cercidoideae) supports the allotetraploid origin hypothesis of Bauhinia.</title>
        <authorList>
            <person name="Zhong Y."/>
            <person name="Chen Y."/>
            <person name="Zheng D."/>
            <person name="Pang J."/>
            <person name="Liu Y."/>
            <person name="Luo S."/>
            <person name="Meng S."/>
            <person name="Qian L."/>
            <person name="Wei D."/>
            <person name="Dai S."/>
            <person name="Zhou R."/>
        </authorList>
    </citation>
    <scope>NUCLEOTIDE SEQUENCE [LARGE SCALE GENOMIC DNA]</scope>
    <source>
        <strain evidence="1">BV-YZ2020</strain>
    </source>
</reference>